<protein>
    <recommendedName>
        <fullName evidence="8">Pentraxin (PTX) domain-containing protein</fullName>
    </recommendedName>
</protein>
<dbReference type="AlphaFoldDB" id="A0AAV0X2V7"/>
<dbReference type="EMBL" id="CARXXK010000003">
    <property type="protein sequence ID" value="CAI6362515.1"/>
    <property type="molecule type" value="Genomic_DNA"/>
</dbReference>
<evidence type="ECO:0000313" key="10">
    <source>
        <dbReference type="Proteomes" id="UP001160148"/>
    </source>
</evidence>
<evidence type="ECO:0000256" key="6">
    <source>
        <dbReference type="SAM" id="MobiDB-lite"/>
    </source>
</evidence>
<keyword evidence="10" id="KW-1185">Reference proteome</keyword>
<evidence type="ECO:0000256" key="5">
    <source>
        <dbReference type="ARBA" id="ARBA00023180"/>
    </source>
</evidence>
<comment type="caution">
    <text evidence="9">The sequence shown here is derived from an EMBL/GenBank/DDBJ whole genome shotgun (WGS) entry which is preliminary data.</text>
</comment>
<name>A0AAV0X2V7_9HEMI</name>
<dbReference type="Proteomes" id="UP001160148">
    <property type="component" value="Unassembled WGS sequence"/>
</dbReference>
<sequence>MVSTRLTAMALVVVWCCSMTASGQHWKYSKPYTWMSSPKSYSPSYPAVYGKPLPRPHKPPGHDKHRERCELRKAVFTQDAESPQYIVYKTKIPDLKEFTLCHWHNIFNYTHDQPIFSYTNPGKPRVIYSWIENKPDKTYYSLAINGHTIYRINYPEKLFKWYHVCQSWNGHTGEWQLWINSERVGRGFYNLMAGKKIKGGGVAISGREYLEQALAVHYPAFSGELTLVSLYKAALTAGKAYNDHKHHHVHNFHHGYDESVDEADTEAPPTLPPGPEATRPPHLAHGGGFSNGQRVPGVAVPNAAGAAPQEPPTMPLHLPQLPPSPQLPLFDGGLYDFYDAPHADETFRVNLLDKRADDNRRSGGSSSSSVVRFKRSWIPLFRQPVQSDVTPAAAAATDDTSSRNARSNGGDPQDRKREPAEWEVVKVAGVCAACVPDPFGAASVLSWHETRKQFYNGALYLPALPKCYLF</sequence>
<evidence type="ECO:0000259" key="8">
    <source>
        <dbReference type="SMART" id="SM00159"/>
    </source>
</evidence>
<dbReference type="Pfam" id="PF00354">
    <property type="entry name" value="Pentaxin"/>
    <property type="match status" value="1"/>
</dbReference>
<evidence type="ECO:0000256" key="7">
    <source>
        <dbReference type="SAM" id="SignalP"/>
    </source>
</evidence>
<keyword evidence="7" id="KW-0732">Signal</keyword>
<dbReference type="SUPFAM" id="SSF49899">
    <property type="entry name" value="Concanavalin A-like lectins/glucanases"/>
    <property type="match status" value="1"/>
</dbReference>
<evidence type="ECO:0000256" key="1">
    <source>
        <dbReference type="ARBA" id="ARBA00001913"/>
    </source>
</evidence>
<feature type="signal peptide" evidence="7">
    <location>
        <begin position="1"/>
        <end position="23"/>
    </location>
</feature>
<proteinExistence type="predicted"/>
<feature type="compositionally biased region" description="Low complexity" evidence="6">
    <location>
        <begin position="388"/>
        <end position="399"/>
    </location>
</feature>
<dbReference type="InterPro" id="IPR013320">
    <property type="entry name" value="ConA-like_dom_sf"/>
</dbReference>
<reference evidence="9 10" key="1">
    <citation type="submission" date="2023-01" db="EMBL/GenBank/DDBJ databases">
        <authorList>
            <person name="Whitehead M."/>
        </authorList>
    </citation>
    <scope>NUCLEOTIDE SEQUENCE [LARGE SCALE GENOMIC DNA]</scope>
</reference>
<feature type="region of interest" description="Disordered" evidence="6">
    <location>
        <begin position="388"/>
        <end position="419"/>
    </location>
</feature>
<feature type="domain" description="Pentraxin (PTX)" evidence="8">
    <location>
        <begin position="68"/>
        <end position="268"/>
    </location>
</feature>
<evidence type="ECO:0000313" key="9">
    <source>
        <dbReference type="EMBL" id="CAI6362515.1"/>
    </source>
</evidence>
<keyword evidence="3" id="KW-0106">Calcium</keyword>
<feature type="chain" id="PRO_5043325947" description="Pentraxin (PTX) domain-containing protein" evidence="7">
    <location>
        <begin position="24"/>
        <end position="470"/>
    </location>
</feature>
<feature type="compositionally biased region" description="Low complexity" evidence="6">
    <location>
        <begin position="295"/>
        <end position="308"/>
    </location>
</feature>
<feature type="compositionally biased region" description="Pro residues" evidence="6">
    <location>
        <begin position="309"/>
        <end position="318"/>
    </location>
</feature>
<keyword evidence="2" id="KW-0479">Metal-binding</keyword>
<dbReference type="InterPro" id="IPR051360">
    <property type="entry name" value="Neuronal_Pentraxin_Related"/>
</dbReference>
<keyword evidence="4" id="KW-1015">Disulfide bond</keyword>
<evidence type="ECO:0000256" key="2">
    <source>
        <dbReference type="ARBA" id="ARBA00022723"/>
    </source>
</evidence>
<accession>A0AAV0X2V7</accession>
<gene>
    <name evidence="9" type="ORF">MEUPH1_LOCUS17578</name>
</gene>
<dbReference type="PRINTS" id="PR00895">
    <property type="entry name" value="PENTAXIN"/>
</dbReference>
<organism evidence="9 10">
    <name type="scientific">Macrosiphum euphorbiae</name>
    <name type="common">potato aphid</name>
    <dbReference type="NCBI Taxonomy" id="13131"/>
    <lineage>
        <taxon>Eukaryota</taxon>
        <taxon>Metazoa</taxon>
        <taxon>Ecdysozoa</taxon>
        <taxon>Arthropoda</taxon>
        <taxon>Hexapoda</taxon>
        <taxon>Insecta</taxon>
        <taxon>Pterygota</taxon>
        <taxon>Neoptera</taxon>
        <taxon>Paraneoptera</taxon>
        <taxon>Hemiptera</taxon>
        <taxon>Sternorrhyncha</taxon>
        <taxon>Aphidomorpha</taxon>
        <taxon>Aphidoidea</taxon>
        <taxon>Aphididae</taxon>
        <taxon>Macrosiphini</taxon>
        <taxon>Macrosiphum</taxon>
    </lineage>
</organism>
<dbReference type="PANTHER" id="PTHR19277">
    <property type="entry name" value="PENTRAXIN"/>
    <property type="match status" value="1"/>
</dbReference>
<dbReference type="GO" id="GO:0046872">
    <property type="term" value="F:metal ion binding"/>
    <property type="evidence" value="ECO:0007669"/>
    <property type="project" value="UniProtKB-KW"/>
</dbReference>
<comment type="cofactor">
    <cofactor evidence="1">
        <name>Ca(2+)</name>
        <dbReference type="ChEBI" id="CHEBI:29108"/>
    </cofactor>
</comment>
<evidence type="ECO:0000256" key="4">
    <source>
        <dbReference type="ARBA" id="ARBA00023157"/>
    </source>
</evidence>
<keyword evidence="5" id="KW-0325">Glycoprotein</keyword>
<evidence type="ECO:0000256" key="3">
    <source>
        <dbReference type="ARBA" id="ARBA00022837"/>
    </source>
</evidence>
<feature type="region of interest" description="Disordered" evidence="6">
    <location>
        <begin position="259"/>
        <end position="318"/>
    </location>
</feature>
<dbReference type="InterPro" id="IPR001759">
    <property type="entry name" value="PTX_dom"/>
</dbReference>
<dbReference type="SMART" id="SM00159">
    <property type="entry name" value="PTX"/>
    <property type="match status" value="1"/>
</dbReference>
<dbReference type="PANTHER" id="PTHR19277:SF125">
    <property type="entry name" value="B6"/>
    <property type="match status" value="1"/>
</dbReference>
<dbReference type="Gene3D" id="2.60.120.200">
    <property type="match status" value="1"/>
</dbReference>